<gene>
    <name evidence="2" type="ORF">PXH68_01770</name>
</gene>
<dbReference type="SUPFAM" id="SSF51126">
    <property type="entry name" value="Pectin lyase-like"/>
    <property type="match status" value="1"/>
</dbReference>
<feature type="chain" id="PRO_5041731168" evidence="1">
    <location>
        <begin position="21"/>
        <end position="308"/>
    </location>
</feature>
<dbReference type="RefSeq" id="WP_248027183.1">
    <property type="nucleotide sequence ID" value="NZ_CP118733.1"/>
</dbReference>
<dbReference type="EMBL" id="CP118733">
    <property type="protein sequence ID" value="WNY47464.1"/>
    <property type="molecule type" value="Genomic_DNA"/>
</dbReference>
<accession>A0AA97A0J7</accession>
<sequence>MKMKKMHGLISLIVSGFLLTACQESSSGSDSIASSTTNLSQYFSGRDLDVSYDSDQATKIDLAGETATISGTGASLNGQELTISAAGTYLISGSSDSIRISVKAADAAQVQLVLNGVEMSAETAPIYVEEADKVLLTLADGTTNTILDAATNSNTELDAAIFSKSDLTINGSGSLIVNGRYNNAIEGNDDVRIYGSHLELEAVGDGINANDALNIKDATVTIAAGHDGLHSDNAEDVNLGNLYVDQSQLTAQVGDDGIHASNALIVNGGEITITQSTEAMEGKTIHIMEGSLNLVASDDAINAANASA</sequence>
<feature type="signal peptide" evidence="1">
    <location>
        <begin position="1"/>
        <end position="20"/>
    </location>
</feature>
<keyword evidence="3" id="KW-1185">Reference proteome</keyword>
<keyword evidence="1" id="KW-0732">Signal</keyword>
<evidence type="ECO:0000313" key="2">
    <source>
        <dbReference type="EMBL" id="WNY47464.1"/>
    </source>
</evidence>
<name>A0AA97A0J7_9STRE</name>
<protein>
    <submittedName>
        <fullName evidence="2">Carbohydrate-binding domain-containing protein</fullName>
    </submittedName>
</protein>
<proteinExistence type="predicted"/>
<dbReference type="Proteomes" id="UP001304088">
    <property type="component" value="Chromosome"/>
</dbReference>
<dbReference type="AlphaFoldDB" id="A0AA97A0J7"/>
<evidence type="ECO:0000313" key="3">
    <source>
        <dbReference type="Proteomes" id="UP001304088"/>
    </source>
</evidence>
<dbReference type="InterPro" id="IPR025584">
    <property type="entry name" value="Cthe_2159"/>
</dbReference>
<dbReference type="InterPro" id="IPR011050">
    <property type="entry name" value="Pectin_lyase_fold/virulence"/>
</dbReference>
<evidence type="ECO:0000256" key="1">
    <source>
        <dbReference type="SAM" id="SignalP"/>
    </source>
</evidence>
<organism evidence="2 3">
    <name type="scientific">Streptococcus suivaginalis</name>
    <dbReference type="NCBI Taxonomy" id="3028082"/>
    <lineage>
        <taxon>Bacteria</taxon>
        <taxon>Bacillati</taxon>
        <taxon>Bacillota</taxon>
        <taxon>Bacilli</taxon>
        <taxon>Lactobacillales</taxon>
        <taxon>Streptococcaceae</taxon>
        <taxon>Streptococcus</taxon>
    </lineage>
</organism>
<reference evidence="2 3" key="1">
    <citation type="submission" date="2023-02" db="EMBL/GenBank/DDBJ databases">
        <title>Streptococcus sp. Genome Sequencing and Assembly.</title>
        <authorList>
            <person name="Shore S.M."/>
            <person name="Nicholson T.L."/>
        </authorList>
    </citation>
    <scope>NUCLEOTIDE SEQUENCE [LARGE SCALE GENOMIC DNA]</scope>
    <source>
        <strain evidence="2 3">29896</strain>
    </source>
</reference>
<dbReference type="KEGG" id="ssuv:PXH68_01770"/>
<dbReference type="Pfam" id="PF14262">
    <property type="entry name" value="Cthe_2159"/>
    <property type="match status" value="1"/>
</dbReference>
<dbReference type="PROSITE" id="PS51257">
    <property type="entry name" value="PROKAR_LIPOPROTEIN"/>
    <property type="match status" value="1"/>
</dbReference>